<feature type="transmembrane region" description="Helical" evidence="10">
    <location>
        <begin position="959"/>
        <end position="980"/>
    </location>
</feature>
<feature type="domain" description="SWEET-like" evidence="11">
    <location>
        <begin position="871"/>
        <end position="1133"/>
    </location>
</feature>
<proteinExistence type="predicted"/>
<sequence length="1153" mass="130550">MQGARWAVCDGSRTRFWLDCWATKQGPLINLAVHPVPHELINATVSDFLNVHGGWNWSAFEHLLPNSILMQIASIMPPSSLLGVDKIYWRYEPSANFTVRSAYESLGQLELTATDNAWKHAWSWKGPQVTRIFLWQALHAKLKTKSELSRRHIPVSPSCDRCGAPLEDVIHVLRDCHCIKRVWFRLVPTRHQSSFFQSSLRDLIIANLQNKWNIPSSLAWECIFGVAVWRLWYWRNLFMVEGKLADSSTLGNKRKRSKETFCLNSFLSSATQISYSDHCNSIVPESTLNKFEPALSSFPRLHTGYYNGGDEILSQNAYSLTFRTPNVYKTEKDGVFGIEGTLLLRSRNTYSSDGGVTYVQVAKSYDPGAISHEPGVRRRRSLVRFRLHGFWSESSGNLCMVGTEDELPNLAAVLKLSNLKNSSVVTTLVSGRLECMSSANDLNYFEPISILIPPRMSYEYSLASKDLSNEFSGGNDTVKCLPLSSLPRTSFCSVVLGGNEFNLKYSSNCSSANICSPFSDSTDGYFPRVVSLKQIECLEEEKRLRVLVEFPNSSYVGYYHPFDPNRTLVAEGYWDDKMNKLFIVACRFLNSAESLANAYIGDCTTRLSLSFPSIWSIRQSRNIVGEIWSKKAVSDSGYFEKIHFQNSENSFRTVSGLKYEYSEINRARELCWPKWKPQKSNGKKYPSEHSYDMQFNIRVHRPNANSSRGYATPLSAGDQFYPRYLYSKTPLSSSTSRPTVQESFNRNSQVNISYKIGIRLLPGATFGGQVYSLDISRSSYSGVEISAEGIYDSKTGQLCMVGCRSIVSNNLSSTSDSMDCEILLNFQFPPSNPKENEDHIKGSIKSMRAESDPLYFEPMEVYSVSYSALAVKKSISKMDWEITVALISNTLACIFVGLQLLHVKKHPEVLPSISLFMLLLLTLGHMIPLMLNFEALFLKNLDRPRVLLSRGGWLEVNEVLVRIITMVAFLLEFRLLQLSWSAKLADGQDQPGLWLAEKRSLFVSFSLYAPGAIIFYLFNWREHNHYLGFLSSPQRFYPQPQRWEGLKLYTVFVLDGFLLPQILFNIFRNSKDNALASSFYIGVTSLRLLPHAYHALHTNADYFSDACNIIVSVGGMMFAAVIFLQQLFGGCCNDRKKFIDGQAYEKVSIVSET</sequence>
<feature type="domain" description="DUF2921" evidence="13">
    <location>
        <begin position="488"/>
        <end position="643"/>
    </location>
</feature>
<evidence type="ECO:0000256" key="5">
    <source>
        <dbReference type="ARBA" id="ARBA00022679"/>
    </source>
</evidence>
<keyword evidence="6 10" id="KW-0812">Transmembrane</keyword>
<feature type="transmembrane region" description="Helical" evidence="10">
    <location>
        <begin position="1000"/>
        <end position="1018"/>
    </location>
</feature>
<evidence type="ECO:0000313" key="14">
    <source>
        <dbReference type="EMBL" id="GAY47859.1"/>
    </source>
</evidence>
<dbReference type="EC" id="2.3.2.27" evidence="4"/>
<feature type="domain" description="DUF2921" evidence="13">
    <location>
        <begin position="275"/>
        <end position="449"/>
    </location>
</feature>
<keyword evidence="8 10" id="KW-1133">Transmembrane helix</keyword>
<dbReference type="STRING" id="55188.A0A2H5P664"/>
<gene>
    <name evidence="14" type="ORF">CUMW_107490</name>
</gene>
<dbReference type="InterPro" id="IPR021319">
    <property type="entry name" value="DUF2921"/>
</dbReference>
<keyword evidence="9 10" id="KW-0472">Membrane</keyword>
<name>A0A2H5P664_CITUN</name>
<comment type="subcellular location">
    <subcellularLocation>
        <location evidence="2">Endomembrane system</location>
        <topology evidence="2">Multi-pass membrane protein</topology>
    </subcellularLocation>
</comment>
<feature type="transmembrane region" description="Helical" evidence="10">
    <location>
        <begin position="882"/>
        <end position="901"/>
    </location>
</feature>
<evidence type="ECO:0000256" key="1">
    <source>
        <dbReference type="ARBA" id="ARBA00000900"/>
    </source>
</evidence>
<dbReference type="EMBL" id="BDQV01000041">
    <property type="protein sequence ID" value="GAY47859.1"/>
    <property type="molecule type" value="Genomic_DNA"/>
</dbReference>
<dbReference type="InterPro" id="IPR026960">
    <property type="entry name" value="RVT-Znf"/>
</dbReference>
<keyword evidence="5" id="KW-0808">Transferase</keyword>
<dbReference type="PANTHER" id="PTHR33389">
    <property type="entry name" value="FAMILY PROTEIN, PUTATIVE (DUF2921)-RELATED"/>
    <property type="match status" value="1"/>
</dbReference>
<dbReference type="Proteomes" id="UP000236630">
    <property type="component" value="Unassembled WGS sequence"/>
</dbReference>
<evidence type="ECO:0000256" key="4">
    <source>
        <dbReference type="ARBA" id="ARBA00012483"/>
    </source>
</evidence>
<feature type="transmembrane region" description="Helical" evidence="10">
    <location>
        <begin position="913"/>
        <end position="938"/>
    </location>
</feature>
<comment type="pathway">
    <text evidence="3">Protein modification; protein ubiquitination.</text>
</comment>
<evidence type="ECO:0000259" key="13">
    <source>
        <dbReference type="Pfam" id="PF25333"/>
    </source>
</evidence>
<evidence type="ECO:0000256" key="10">
    <source>
        <dbReference type="SAM" id="Phobius"/>
    </source>
</evidence>
<dbReference type="InterPro" id="IPR057425">
    <property type="entry name" value="DUF2921_N"/>
</dbReference>
<dbReference type="Pfam" id="PF13966">
    <property type="entry name" value="zf-RVT"/>
    <property type="match status" value="1"/>
</dbReference>
<dbReference type="PANTHER" id="PTHR33389:SF18">
    <property type="entry name" value="OS01G0677900 PROTEIN"/>
    <property type="match status" value="1"/>
</dbReference>
<reference evidence="14 15" key="1">
    <citation type="journal article" date="2017" name="Front. Genet.">
        <title>Draft sequencing of the heterozygous diploid genome of Satsuma (Citrus unshiu Marc.) using a hybrid assembly approach.</title>
        <authorList>
            <person name="Shimizu T."/>
            <person name="Tanizawa Y."/>
            <person name="Mochizuki T."/>
            <person name="Nagasaki H."/>
            <person name="Yoshioka T."/>
            <person name="Toyoda A."/>
            <person name="Fujiyama A."/>
            <person name="Kaminuma E."/>
            <person name="Nakamura Y."/>
        </authorList>
    </citation>
    <scope>NUCLEOTIDE SEQUENCE [LARGE SCALE GENOMIC DNA]</scope>
    <source>
        <strain evidence="15">cv. Miyagawa wase</strain>
    </source>
</reference>
<dbReference type="AlphaFoldDB" id="A0A2H5P664"/>
<evidence type="ECO:0000313" key="15">
    <source>
        <dbReference type="Proteomes" id="UP000236630"/>
    </source>
</evidence>
<evidence type="ECO:0000256" key="9">
    <source>
        <dbReference type="ARBA" id="ARBA00023136"/>
    </source>
</evidence>
<dbReference type="GO" id="GO:0061630">
    <property type="term" value="F:ubiquitin protein ligase activity"/>
    <property type="evidence" value="ECO:0007669"/>
    <property type="project" value="UniProtKB-EC"/>
</dbReference>
<organism evidence="14 15">
    <name type="scientific">Citrus unshiu</name>
    <name type="common">Satsuma mandarin</name>
    <name type="synonym">Citrus nobilis var. unshiu</name>
    <dbReference type="NCBI Taxonomy" id="55188"/>
    <lineage>
        <taxon>Eukaryota</taxon>
        <taxon>Viridiplantae</taxon>
        <taxon>Streptophyta</taxon>
        <taxon>Embryophyta</taxon>
        <taxon>Tracheophyta</taxon>
        <taxon>Spermatophyta</taxon>
        <taxon>Magnoliopsida</taxon>
        <taxon>eudicotyledons</taxon>
        <taxon>Gunneridae</taxon>
        <taxon>Pentapetalae</taxon>
        <taxon>rosids</taxon>
        <taxon>malvids</taxon>
        <taxon>Sapindales</taxon>
        <taxon>Rutaceae</taxon>
        <taxon>Aurantioideae</taxon>
        <taxon>Citrus</taxon>
    </lineage>
</organism>
<evidence type="ECO:0000256" key="3">
    <source>
        <dbReference type="ARBA" id="ARBA00004906"/>
    </source>
</evidence>
<evidence type="ECO:0000256" key="2">
    <source>
        <dbReference type="ARBA" id="ARBA00004127"/>
    </source>
</evidence>
<comment type="caution">
    <text evidence="14">The sequence shown here is derived from an EMBL/GenBank/DDBJ whole genome shotgun (WGS) entry which is preliminary data.</text>
</comment>
<keyword evidence="15" id="KW-1185">Reference proteome</keyword>
<feature type="transmembrane region" description="Helical" evidence="10">
    <location>
        <begin position="1109"/>
        <end position="1128"/>
    </location>
</feature>
<accession>A0A2H5P664</accession>
<feature type="transmembrane region" description="Helical" evidence="10">
    <location>
        <begin position="1048"/>
        <end position="1067"/>
    </location>
</feature>
<evidence type="ECO:0000256" key="6">
    <source>
        <dbReference type="ARBA" id="ARBA00022692"/>
    </source>
</evidence>
<feature type="domain" description="Reverse transcriptase zinc-binding" evidence="12">
    <location>
        <begin position="97"/>
        <end position="183"/>
    </location>
</feature>
<dbReference type="Pfam" id="PF25333">
    <property type="entry name" value="DUF2921_N"/>
    <property type="match status" value="3"/>
</dbReference>
<dbReference type="Pfam" id="PF11145">
    <property type="entry name" value="DUF2921"/>
    <property type="match status" value="1"/>
</dbReference>
<protein>
    <recommendedName>
        <fullName evidence="4">RING-type E3 ubiquitin transferase</fullName>
        <ecNumber evidence="4">2.3.2.27</ecNumber>
    </recommendedName>
</protein>
<comment type="catalytic activity">
    <reaction evidence="1">
        <text>S-ubiquitinyl-[E2 ubiquitin-conjugating enzyme]-L-cysteine + [acceptor protein]-L-lysine = [E2 ubiquitin-conjugating enzyme]-L-cysteine + N(6)-ubiquitinyl-[acceptor protein]-L-lysine.</text>
        <dbReference type="EC" id="2.3.2.27"/>
    </reaction>
</comment>
<keyword evidence="7" id="KW-0833">Ubl conjugation pathway</keyword>
<dbReference type="GO" id="GO:0012505">
    <property type="term" value="C:endomembrane system"/>
    <property type="evidence" value="ECO:0007669"/>
    <property type="project" value="UniProtKB-SubCell"/>
</dbReference>
<evidence type="ECO:0000259" key="11">
    <source>
        <dbReference type="Pfam" id="PF11145"/>
    </source>
</evidence>
<evidence type="ECO:0000256" key="7">
    <source>
        <dbReference type="ARBA" id="ARBA00022786"/>
    </source>
</evidence>
<evidence type="ECO:0000256" key="8">
    <source>
        <dbReference type="ARBA" id="ARBA00022989"/>
    </source>
</evidence>
<evidence type="ECO:0000259" key="12">
    <source>
        <dbReference type="Pfam" id="PF13966"/>
    </source>
</evidence>
<feature type="domain" description="DUF2921" evidence="13">
    <location>
        <begin position="677"/>
        <end position="859"/>
    </location>
</feature>